<evidence type="ECO:0008006" key="4">
    <source>
        <dbReference type="Google" id="ProtNLM"/>
    </source>
</evidence>
<evidence type="ECO:0000313" key="2">
    <source>
        <dbReference type="EMBL" id="MCY1005848.1"/>
    </source>
</evidence>
<reference evidence="2" key="1">
    <citation type="submission" date="2022-11" db="EMBL/GenBank/DDBJ databases">
        <title>Minimal conservation of predation-associated metabolite biosynthetic gene clusters underscores biosynthetic potential of Myxococcota including descriptions for ten novel species: Archangium lansinium sp. nov., Myxococcus landrumus sp. nov., Nannocystis bai.</title>
        <authorList>
            <person name="Ahearne A."/>
            <person name="Stevens C."/>
            <person name="Phillips K."/>
        </authorList>
    </citation>
    <scope>NUCLEOTIDE SEQUENCE</scope>
    <source>
        <strain evidence="2">Na p29</strain>
    </source>
</reference>
<organism evidence="2 3">
    <name type="scientific">Nannocystis pusilla</name>
    <dbReference type="NCBI Taxonomy" id="889268"/>
    <lineage>
        <taxon>Bacteria</taxon>
        <taxon>Pseudomonadati</taxon>
        <taxon>Myxococcota</taxon>
        <taxon>Polyangia</taxon>
        <taxon>Nannocystales</taxon>
        <taxon>Nannocystaceae</taxon>
        <taxon>Nannocystis</taxon>
    </lineage>
</organism>
<evidence type="ECO:0000256" key="1">
    <source>
        <dbReference type="SAM" id="MobiDB-lite"/>
    </source>
</evidence>
<evidence type="ECO:0000313" key="3">
    <source>
        <dbReference type="Proteomes" id="UP001150924"/>
    </source>
</evidence>
<protein>
    <recommendedName>
        <fullName evidence="4">Lipoprotein</fullName>
    </recommendedName>
</protein>
<dbReference type="PROSITE" id="PS51257">
    <property type="entry name" value="PROKAR_LIPOPROTEIN"/>
    <property type="match status" value="1"/>
</dbReference>
<sequence length="85" mass="8917">MQREGWSTWILASAALAGGCCLAEHPSDDGPTRRWLEAGELHDEPDGFPCGGGCDGSRTCEQSADDGEWDVDDNPSCDSAAGDSD</sequence>
<dbReference type="Proteomes" id="UP001150924">
    <property type="component" value="Unassembled WGS sequence"/>
</dbReference>
<name>A0A9X3IXI1_9BACT</name>
<gene>
    <name evidence="2" type="ORF">OV079_09765</name>
</gene>
<feature type="compositionally biased region" description="Acidic residues" evidence="1">
    <location>
        <begin position="63"/>
        <end position="75"/>
    </location>
</feature>
<keyword evidence="3" id="KW-1185">Reference proteome</keyword>
<accession>A0A9X3IXI1</accession>
<feature type="region of interest" description="Disordered" evidence="1">
    <location>
        <begin position="61"/>
        <end position="85"/>
    </location>
</feature>
<proteinExistence type="predicted"/>
<comment type="caution">
    <text evidence="2">The sequence shown here is derived from an EMBL/GenBank/DDBJ whole genome shotgun (WGS) entry which is preliminary data.</text>
</comment>
<dbReference type="EMBL" id="JAPNKE010000002">
    <property type="protein sequence ID" value="MCY1005848.1"/>
    <property type="molecule type" value="Genomic_DNA"/>
</dbReference>
<dbReference type="AlphaFoldDB" id="A0A9X3IXI1"/>
<dbReference type="RefSeq" id="WP_267767712.1">
    <property type="nucleotide sequence ID" value="NZ_JAPNKE010000002.1"/>
</dbReference>